<dbReference type="Gene3D" id="3.10.450.50">
    <property type="match status" value="1"/>
</dbReference>
<gene>
    <name evidence="1" type="ORF">BKM31_37910</name>
</gene>
<dbReference type="Pfam" id="PF07366">
    <property type="entry name" value="SnoaL"/>
    <property type="match status" value="1"/>
</dbReference>
<dbReference type="Proteomes" id="UP000190797">
    <property type="component" value="Chromosome"/>
</dbReference>
<evidence type="ECO:0008006" key="3">
    <source>
        <dbReference type="Google" id="ProtNLM"/>
    </source>
</evidence>
<dbReference type="InterPro" id="IPR032710">
    <property type="entry name" value="NTF2-like_dom_sf"/>
</dbReference>
<name>A0A1V0A8E7_9ACTN</name>
<accession>A0A1V0A8E7</accession>
<sequence length="142" mass="15441">MAIDVEALLRLWTHPLPPDDEAAAAAFRAYYTDPVLINGSPMPATELVSRARAVQAMFEDVQQELLEVFQTPDKLVLVARSRGKHVGPMATSAGLLKPTGRFLDLRVIDVMTLTDGRISAVWMTADELGALKAIDAVTLTQP</sequence>
<dbReference type="InterPro" id="IPR009959">
    <property type="entry name" value="Cyclase_SnoaL-like"/>
</dbReference>
<organism evidence="1 2">
    <name type="scientific">[Actinomadura] parvosata subsp. kistnae</name>
    <dbReference type="NCBI Taxonomy" id="1909395"/>
    <lineage>
        <taxon>Bacteria</taxon>
        <taxon>Bacillati</taxon>
        <taxon>Actinomycetota</taxon>
        <taxon>Actinomycetes</taxon>
        <taxon>Streptosporangiales</taxon>
        <taxon>Streptosporangiaceae</taxon>
        <taxon>Nonomuraea</taxon>
    </lineage>
</organism>
<dbReference type="EMBL" id="CP017717">
    <property type="protein sequence ID" value="AQZ66453.1"/>
    <property type="molecule type" value="Genomic_DNA"/>
</dbReference>
<reference evidence="2" key="1">
    <citation type="journal article" date="2017" name="Med. Chem. Commun.">
        <title>Nonomuraea sp. ATCC 55076 harbours the largest actinomycete chromosome to date and the kistamicin biosynthetic gene cluster.</title>
        <authorList>
            <person name="Nazari B."/>
            <person name="Forneris C.C."/>
            <person name="Gibson M.I."/>
            <person name="Moon K."/>
            <person name="Schramma K.R."/>
            <person name="Seyedsayamdost M.R."/>
        </authorList>
    </citation>
    <scope>NUCLEOTIDE SEQUENCE [LARGE SCALE GENOMIC DNA]</scope>
    <source>
        <strain evidence="2">ATCC 55076</strain>
    </source>
</reference>
<dbReference type="RefSeq" id="WP_080042736.1">
    <property type="nucleotide sequence ID" value="NZ_CP017717.1"/>
</dbReference>
<protein>
    <recommendedName>
        <fullName evidence="3">Ester cyclase</fullName>
    </recommendedName>
</protein>
<dbReference type="OrthoDB" id="129343at2"/>
<evidence type="ECO:0000313" key="2">
    <source>
        <dbReference type="Proteomes" id="UP000190797"/>
    </source>
</evidence>
<dbReference type="KEGG" id="noa:BKM31_37910"/>
<keyword evidence="2" id="KW-1185">Reference proteome</keyword>
<proteinExistence type="predicted"/>
<evidence type="ECO:0000313" key="1">
    <source>
        <dbReference type="EMBL" id="AQZ66453.1"/>
    </source>
</evidence>
<dbReference type="SUPFAM" id="SSF54427">
    <property type="entry name" value="NTF2-like"/>
    <property type="match status" value="1"/>
</dbReference>
<dbReference type="AlphaFoldDB" id="A0A1V0A8E7"/>
<dbReference type="GO" id="GO:0030638">
    <property type="term" value="P:polyketide metabolic process"/>
    <property type="evidence" value="ECO:0007669"/>
    <property type="project" value="InterPro"/>
</dbReference>